<gene>
    <name evidence="1" type="ORF">GCM10009431_11850</name>
</gene>
<organism evidence="1 2">
    <name type="scientific">Gaetbulibacter jejuensis</name>
    <dbReference type="NCBI Taxonomy" id="584607"/>
    <lineage>
        <taxon>Bacteria</taxon>
        <taxon>Pseudomonadati</taxon>
        <taxon>Bacteroidota</taxon>
        <taxon>Flavobacteriia</taxon>
        <taxon>Flavobacteriales</taxon>
        <taxon>Flavobacteriaceae</taxon>
        <taxon>Gaetbulibacter</taxon>
    </lineage>
</organism>
<keyword evidence="2" id="KW-1185">Reference proteome</keyword>
<accession>A0ABN1JJW7</accession>
<sequence length="199" mass="23271">MNRGIYIQIIENEEFQDRIFWNESSDVYTFLRNHTLKIEHKFDTKFNSFSNNEIPMDGIKMLVDGIKNDLNFLIREYENKPIVNGLNSVDVEYNGKLMKLYYKASKLHLMILNLVRFLKKMESVIEKNKKVYVCGNAYFSDTMLETLMKIRAKFKTSGIVSVNGIQETELKTLIKDKSLMKSGSNYRLTRKGLIIDIAE</sequence>
<evidence type="ECO:0000313" key="1">
    <source>
        <dbReference type="EMBL" id="GAA0741063.1"/>
    </source>
</evidence>
<dbReference type="Proteomes" id="UP001500736">
    <property type="component" value="Unassembled WGS sequence"/>
</dbReference>
<reference evidence="1 2" key="1">
    <citation type="journal article" date="2019" name="Int. J. Syst. Evol. Microbiol.">
        <title>The Global Catalogue of Microorganisms (GCM) 10K type strain sequencing project: providing services to taxonomists for standard genome sequencing and annotation.</title>
        <authorList>
            <consortium name="The Broad Institute Genomics Platform"/>
            <consortium name="The Broad Institute Genome Sequencing Center for Infectious Disease"/>
            <person name="Wu L."/>
            <person name="Ma J."/>
        </authorList>
    </citation>
    <scope>NUCLEOTIDE SEQUENCE [LARGE SCALE GENOMIC DNA]</scope>
    <source>
        <strain evidence="1 2">JCM 15976</strain>
    </source>
</reference>
<proteinExistence type="predicted"/>
<protein>
    <submittedName>
        <fullName evidence="1">Uncharacterized protein</fullName>
    </submittedName>
</protein>
<evidence type="ECO:0000313" key="2">
    <source>
        <dbReference type="Proteomes" id="UP001500736"/>
    </source>
</evidence>
<dbReference type="RefSeq" id="WP_343796594.1">
    <property type="nucleotide sequence ID" value="NZ_BAAAGF010000001.1"/>
</dbReference>
<comment type="caution">
    <text evidence="1">The sequence shown here is derived from an EMBL/GenBank/DDBJ whole genome shotgun (WGS) entry which is preliminary data.</text>
</comment>
<dbReference type="EMBL" id="BAAAGF010000001">
    <property type="protein sequence ID" value="GAA0741063.1"/>
    <property type="molecule type" value="Genomic_DNA"/>
</dbReference>
<name>A0ABN1JJW7_9FLAO</name>